<protein>
    <submittedName>
        <fullName evidence="2">Uncharacterized protein</fullName>
    </submittedName>
</protein>
<feature type="compositionally biased region" description="Low complexity" evidence="1">
    <location>
        <begin position="79"/>
        <end position="94"/>
    </location>
</feature>
<dbReference type="EMBL" id="JAECZO010000081">
    <property type="protein sequence ID" value="KAK7196663.1"/>
    <property type="molecule type" value="Genomic_DNA"/>
</dbReference>
<keyword evidence="3" id="KW-1185">Reference proteome</keyword>
<dbReference type="AlphaFoldDB" id="A0AAW0ER29"/>
<organism evidence="2 3">
    <name type="scientific">Novymonas esmeraldas</name>
    <dbReference type="NCBI Taxonomy" id="1808958"/>
    <lineage>
        <taxon>Eukaryota</taxon>
        <taxon>Discoba</taxon>
        <taxon>Euglenozoa</taxon>
        <taxon>Kinetoplastea</taxon>
        <taxon>Metakinetoplastina</taxon>
        <taxon>Trypanosomatida</taxon>
        <taxon>Trypanosomatidae</taxon>
        <taxon>Novymonas</taxon>
    </lineage>
</organism>
<feature type="region of interest" description="Disordered" evidence="1">
    <location>
        <begin position="70"/>
        <end position="94"/>
    </location>
</feature>
<accession>A0AAW0ER29</accession>
<evidence type="ECO:0000313" key="3">
    <source>
        <dbReference type="Proteomes" id="UP001430356"/>
    </source>
</evidence>
<dbReference type="Proteomes" id="UP001430356">
    <property type="component" value="Unassembled WGS sequence"/>
</dbReference>
<sequence>MQPRVRLLYLEFMYLVPQLDGFYSPRGAAAAATDAPTRTRRPFFLRLPHVHAACAPLRAAHVTELESYRYATRSPAGPPSQTSAEAAATAQQPATHDDAEAAVSVFRLQSAQERALVTTFMPPNWDNSDTTTTHASHVGAASSAAEYRERVQRLFYANALVPVGCAEWKRCLARGRYELRGIHNVLHVRKYRALHKRYGWASQLSRTELEAAWGGSVDEVEQALLGLSNRDVYGYTSTDSDAGGGHGAADTKE</sequence>
<proteinExistence type="predicted"/>
<evidence type="ECO:0000256" key="1">
    <source>
        <dbReference type="SAM" id="MobiDB-lite"/>
    </source>
</evidence>
<evidence type="ECO:0000313" key="2">
    <source>
        <dbReference type="EMBL" id="KAK7196663.1"/>
    </source>
</evidence>
<name>A0AAW0ER29_9TRYP</name>
<comment type="caution">
    <text evidence="2">The sequence shown here is derived from an EMBL/GenBank/DDBJ whole genome shotgun (WGS) entry which is preliminary data.</text>
</comment>
<gene>
    <name evidence="2" type="ORF">NESM_000605400</name>
</gene>
<reference evidence="2 3" key="1">
    <citation type="journal article" date="2021" name="MBio">
        <title>A New Model Trypanosomatid, Novymonas esmeraldas: Genomic Perception of Its 'Candidatus Pandoraea novymonadis' Endosymbiont.</title>
        <authorList>
            <person name="Zakharova A."/>
            <person name="Saura A."/>
            <person name="Butenko A."/>
            <person name="Podesvova L."/>
            <person name="Warmusova S."/>
            <person name="Kostygov A.Y."/>
            <person name="Nenarokova A."/>
            <person name="Lukes J."/>
            <person name="Opperdoes F.R."/>
            <person name="Yurchenko V."/>
        </authorList>
    </citation>
    <scope>NUCLEOTIDE SEQUENCE [LARGE SCALE GENOMIC DNA]</scope>
    <source>
        <strain evidence="2 3">E262AT.01</strain>
    </source>
</reference>